<evidence type="ECO:0000313" key="7">
    <source>
        <dbReference type="Proteomes" id="UP001476807"/>
    </source>
</evidence>
<dbReference type="PANTHER" id="PTHR43429:SF3">
    <property type="entry name" value="NITRITE REDUCTASE [NAD(P)H]"/>
    <property type="match status" value="1"/>
</dbReference>
<reference evidence="6 7" key="1">
    <citation type="submission" date="2024-06" db="EMBL/GenBank/DDBJ databases">
        <title>Pontibacter populi HYL7-15.</title>
        <authorList>
            <person name="Kim M.K."/>
        </authorList>
    </citation>
    <scope>NUCLEOTIDE SEQUENCE [LARGE SCALE GENOMIC DNA]</scope>
    <source>
        <strain evidence="6 7">HYL7-15</strain>
    </source>
</reference>
<dbReference type="InterPro" id="IPR023753">
    <property type="entry name" value="FAD/NAD-binding_dom"/>
</dbReference>
<dbReference type="SUPFAM" id="SSF51905">
    <property type="entry name" value="FAD/NAD(P)-binding domain"/>
    <property type="match status" value="1"/>
</dbReference>
<dbReference type="EMBL" id="JBEOKT010000016">
    <property type="protein sequence ID" value="MER2998911.1"/>
    <property type="molecule type" value="Genomic_DNA"/>
</dbReference>
<sequence>MQQNNHVVVIGNGIAGITLAQRLRAHSDCRITVISAEAPTHFSRPALMYVYMGHMRYQDIIPYPDWYYEEQKIEQLQDSVESVDFETKTLKLQRSQPITYDQLVLATGSSAVYYNWPGLQLKGVQALISLQDLELMQQTTKGIKQTVIVGGGLIGIEMAEMLQSKGINVTILVRENLYWRSNLPEQEAKLVTKHILDCGIELQLQDELAEILGDETGKVRAVKTKSGKEIPCQFVGIATGVKPCIDFIKPTGIETDKGVLINHYFETSIKNVYAIGDCAQFKDPAPGEPALEQLWYTGRQHGESLAAILTGNREPYTRGPWFNSAKFLNIEYQTYGFVPRNWDEQHYSSLYWEHPVKTKAMRLLYERESGKLMGVNLLGIRFRHDLCHYWLKENYTIHQVMEQLPAVNFDSEFFQRYEPELLKQYYQQFPEKQAPVKQHSWWNLRQRLSLFAETPDNC</sequence>
<evidence type="ECO:0000259" key="5">
    <source>
        <dbReference type="Pfam" id="PF07992"/>
    </source>
</evidence>
<comment type="similarity">
    <text evidence="2">Belongs to the FAD-dependent oxidoreductase family.</text>
</comment>
<evidence type="ECO:0000256" key="1">
    <source>
        <dbReference type="ARBA" id="ARBA00001974"/>
    </source>
</evidence>
<comment type="caution">
    <text evidence="6">The sequence shown here is derived from an EMBL/GenBank/DDBJ whole genome shotgun (WGS) entry which is preliminary data.</text>
</comment>
<dbReference type="InterPro" id="IPR036188">
    <property type="entry name" value="FAD/NAD-bd_sf"/>
</dbReference>
<accession>A0ABV1RXL7</accession>
<dbReference type="RefSeq" id="WP_350413408.1">
    <property type="nucleotide sequence ID" value="NZ_JBEOKT010000016.1"/>
</dbReference>
<dbReference type="PRINTS" id="PR00368">
    <property type="entry name" value="FADPNR"/>
</dbReference>
<evidence type="ECO:0000256" key="3">
    <source>
        <dbReference type="ARBA" id="ARBA00022630"/>
    </source>
</evidence>
<dbReference type="Pfam" id="PF07992">
    <property type="entry name" value="Pyr_redox_2"/>
    <property type="match status" value="1"/>
</dbReference>
<keyword evidence="7" id="KW-1185">Reference proteome</keyword>
<dbReference type="PRINTS" id="PR00411">
    <property type="entry name" value="PNDRDTASEI"/>
</dbReference>
<name>A0ABV1RXL7_9BACT</name>
<comment type="cofactor">
    <cofactor evidence="1">
        <name>FAD</name>
        <dbReference type="ChEBI" id="CHEBI:57692"/>
    </cofactor>
</comment>
<gene>
    <name evidence="6" type="ORF">ABS362_15255</name>
</gene>
<dbReference type="InterPro" id="IPR050260">
    <property type="entry name" value="FAD-bd_OxRdtase"/>
</dbReference>
<evidence type="ECO:0000256" key="2">
    <source>
        <dbReference type="ARBA" id="ARBA00006442"/>
    </source>
</evidence>
<keyword evidence="3" id="KW-0285">Flavoprotein</keyword>
<proteinExistence type="inferred from homology"/>
<organism evidence="6 7">
    <name type="scientific">Pontibacter populi</name>
    <dbReference type="NCBI Taxonomy" id="890055"/>
    <lineage>
        <taxon>Bacteria</taxon>
        <taxon>Pseudomonadati</taxon>
        <taxon>Bacteroidota</taxon>
        <taxon>Cytophagia</taxon>
        <taxon>Cytophagales</taxon>
        <taxon>Hymenobacteraceae</taxon>
        <taxon>Pontibacter</taxon>
    </lineage>
</organism>
<evidence type="ECO:0000313" key="6">
    <source>
        <dbReference type="EMBL" id="MER2998911.1"/>
    </source>
</evidence>
<dbReference type="PANTHER" id="PTHR43429">
    <property type="entry name" value="PYRIDINE NUCLEOTIDE-DISULFIDE OXIDOREDUCTASE DOMAIN-CONTAINING"/>
    <property type="match status" value="1"/>
</dbReference>
<feature type="domain" description="FAD/NAD(P)-binding" evidence="5">
    <location>
        <begin position="6"/>
        <end position="289"/>
    </location>
</feature>
<protein>
    <submittedName>
        <fullName evidence="6">FAD-dependent oxidoreductase</fullName>
    </submittedName>
</protein>
<dbReference type="Proteomes" id="UP001476807">
    <property type="component" value="Unassembled WGS sequence"/>
</dbReference>
<dbReference type="Gene3D" id="3.50.50.60">
    <property type="entry name" value="FAD/NAD(P)-binding domain"/>
    <property type="match status" value="2"/>
</dbReference>
<evidence type="ECO:0000256" key="4">
    <source>
        <dbReference type="ARBA" id="ARBA00022827"/>
    </source>
</evidence>
<keyword evidence="4" id="KW-0274">FAD</keyword>